<keyword evidence="3" id="KW-1185">Reference proteome</keyword>
<dbReference type="RefSeq" id="WP_173264334.1">
    <property type="nucleotide sequence ID" value="NZ_BLLG01000006.1"/>
</dbReference>
<dbReference type="EMBL" id="BLLG01000006">
    <property type="protein sequence ID" value="GFH36485.1"/>
    <property type="molecule type" value="Genomic_DNA"/>
</dbReference>
<protein>
    <submittedName>
        <fullName evidence="2">Uncharacterized protein</fullName>
    </submittedName>
</protein>
<comment type="caution">
    <text evidence="2">The sequence shown here is derived from an EMBL/GenBank/DDBJ whole genome shotgun (WGS) entry which is preliminary data.</text>
</comment>
<dbReference type="Proteomes" id="UP000484988">
    <property type="component" value="Unassembled WGS sequence"/>
</dbReference>
<accession>A0A6A0AVN5</accession>
<organism evidence="2 3">
    <name type="scientific">Streptomyces pacificus</name>
    <dbReference type="NCBI Taxonomy" id="2705029"/>
    <lineage>
        <taxon>Bacteria</taxon>
        <taxon>Bacillati</taxon>
        <taxon>Actinomycetota</taxon>
        <taxon>Actinomycetes</taxon>
        <taxon>Kitasatosporales</taxon>
        <taxon>Streptomycetaceae</taxon>
        <taxon>Streptomyces</taxon>
    </lineage>
</organism>
<feature type="region of interest" description="Disordered" evidence="1">
    <location>
        <begin position="1"/>
        <end position="27"/>
    </location>
</feature>
<sequence>MTANAPERSPHPRPDDQPDDEAPTGDTLAERVEELGAAIEEHFKELGRR</sequence>
<dbReference type="AlphaFoldDB" id="A0A6A0AVN5"/>
<name>A0A6A0AVN5_9ACTN</name>
<proteinExistence type="predicted"/>
<evidence type="ECO:0000256" key="1">
    <source>
        <dbReference type="SAM" id="MobiDB-lite"/>
    </source>
</evidence>
<reference evidence="2 3" key="1">
    <citation type="submission" date="2020-02" db="EMBL/GenBank/DDBJ databases">
        <title>Whole Genome Shotgun Sequence of Streptomyces sp. strain CWH03.</title>
        <authorList>
            <person name="Dohra H."/>
            <person name="Kodani S."/>
            <person name="Yamamura H."/>
        </authorList>
    </citation>
    <scope>NUCLEOTIDE SEQUENCE [LARGE SCALE GENOMIC DNA]</scope>
    <source>
        <strain evidence="2 3">CWH03</strain>
    </source>
</reference>
<evidence type="ECO:0000313" key="3">
    <source>
        <dbReference type="Proteomes" id="UP000484988"/>
    </source>
</evidence>
<gene>
    <name evidence="2" type="ORF">SCWH03_27130</name>
</gene>
<evidence type="ECO:0000313" key="2">
    <source>
        <dbReference type="EMBL" id="GFH36485.1"/>
    </source>
</evidence>